<dbReference type="AlphaFoldDB" id="A0A0F9VKF5"/>
<organism evidence="1">
    <name type="scientific">marine sediment metagenome</name>
    <dbReference type="NCBI Taxonomy" id="412755"/>
    <lineage>
        <taxon>unclassified sequences</taxon>
        <taxon>metagenomes</taxon>
        <taxon>ecological metagenomes</taxon>
    </lineage>
</organism>
<sequence>MPRKTHRKYEFIVKRSNVETEMIFTTTAKSDREAITRLEKCLQMSIGELLKIEPKSVSKPIYRKEGYAFTKGDVDRIKKGSLQAKQSTINLIPFPYLHEGLLRTMIQKLKRKANAKE</sequence>
<comment type="caution">
    <text evidence="1">The sequence shown here is derived from an EMBL/GenBank/DDBJ whole genome shotgun (WGS) entry which is preliminary data.</text>
</comment>
<protein>
    <submittedName>
        <fullName evidence="1">Uncharacterized protein</fullName>
    </submittedName>
</protein>
<evidence type="ECO:0000313" key="1">
    <source>
        <dbReference type="EMBL" id="KKN73991.1"/>
    </source>
</evidence>
<reference evidence="1" key="1">
    <citation type="journal article" date="2015" name="Nature">
        <title>Complex archaea that bridge the gap between prokaryotes and eukaryotes.</title>
        <authorList>
            <person name="Spang A."/>
            <person name="Saw J.H."/>
            <person name="Jorgensen S.L."/>
            <person name="Zaremba-Niedzwiedzka K."/>
            <person name="Martijn J."/>
            <person name="Lind A.E."/>
            <person name="van Eijk R."/>
            <person name="Schleper C."/>
            <person name="Guy L."/>
            <person name="Ettema T.J."/>
        </authorList>
    </citation>
    <scope>NUCLEOTIDE SEQUENCE</scope>
</reference>
<proteinExistence type="predicted"/>
<name>A0A0F9VKF5_9ZZZZ</name>
<accession>A0A0F9VKF5</accession>
<dbReference type="EMBL" id="LAZR01000334">
    <property type="protein sequence ID" value="KKN73991.1"/>
    <property type="molecule type" value="Genomic_DNA"/>
</dbReference>
<gene>
    <name evidence="1" type="ORF">LCGC14_0395570</name>
</gene>